<name>A0A0C1G794_9SPHI</name>
<protein>
    <recommendedName>
        <fullName evidence="1">Glucosamine inositolphosphorylceramide transferase 1 N-terminal domain-containing protein</fullName>
    </recommendedName>
</protein>
<dbReference type="SUPFAM" id="SSF75005">
    <property type="entry name" value="Arabinanase/levansucrase/invertase"/>
    <property type="match status" value="1"/>
</dbReference>
<organism evidence="2 3">
    <name type="scientific">Pedobacter kyungheensis</name>
    <dbReference type="NCBI Taxonomy" id="1069985"/>
    <lineage>
        <taxon>Bacteria</taxon>
        <taxon>Pseudomonadati</taxon>
        <taxon>Bacteroidota</taxon>
        <taxon>Sphingobacteriia</taxon>
        <taxon>Sphingobacteriales</taxon>
        <taxon>Sphingobacteriaceae</taxon>
        <taxon>Pedobacter</taxon>
    </lineage>
</organism>
<comment type="caution">
    <text evidence="2">The sequence shown here is derived from an EMBL/GenBank/DDBJ whole genome shotgun (WGS) entry which is preliminary data.</text>
</comment>
<evidence type="ECO:0000313" key="2">
    <source>
        <dbReference type="EMBL" id="KIA95964.1"/>
    </source>
</evidence>
<dbReference type="RefSeq" id="WP_039472542.1">
    <property type="nucleotide sequence ID" value="NZ_JSYN01000004.1"/>
</dbReference>
<dbReference type="Proteomes" id="UP000031246">
    <property type="component" value="Unassembled WGS sequence"/>
</dbReference>
<accession>A0A0C1G794</accession>
<sequence length="298" mass="33900">MVTATVNLFNKIFAADKWNIGFVHQTPENLIETRKLGAAINWLPEDDIDYAADPFVVNVGNTPRIYYEELDFWKGKGEIMMIDGLDFKNKKKISGIKPDAIHLSYPYLIEEGGTLYCIPETSEAKEVALYQVDENNPEKLIKLKALVSGKAFVDSSVIHYNNKYWLFTSVSGDHDHLYIYHSNALNGQYTGHYQNPIPVEAAFCRAAGHLFVVGQSLYRPTQNPVNRYGGSIMINQIEVLNEKEFKSTSQFEILPDKAYNKGLHNISFADNIIVIDGKRKVVSPIMPIKKFVRNYKNR</sequence>
<gene>
    <name evidence="2" type="ORF">OC25_05335</name>
</gene>
<dbReference type="OrthoDB" id="3771157at2"/>
<evidence type="ECO:0000259" key="1">
    <source>
        <dbReference type="Pfam" id="PF24793"/>
    </source>
</evidence>
<feature type="domain" description="Glucosamine inositolphosphorylceramide transferase 1 N-terminal" evidence="1">
    <location>
        <begin position="49"/>
        <end position="248"/>
    </location>
</feature>
<keyword evidence="3" id="KW-1185">Reference proteome</keyword>
<dbReference type="Pfam" id="PF24793">
    <property type="entry name" value="GINT1_N"/>
    <property type="match status" value="1"/>
</dbReference>
<dbReference type="InterPro" id="IPR023296">
    <property type="entry name" value="Glyco_hydro_beta-prop_sf"/>
</dbReference>
<reference evidence="2 3" key="1">
    <citation type="submission" date="2014-10" db="EMBL/GenBank/DDBJ databases">
        <title>Pedobacter Kyungheensis.</title>
        <authorList>
            <person name="Anderson B.M."/>
            <person name="Newman J.D."/>
        </authorList>
    </citation>
    <scope>NUCLEOTIDE SEQUENCE [LARGE SCALE GENOMIC DNA]</scope>
    <source>
        <strain evidence="2 3">KACC 16221</strain>
    </source>
</reference>
<evidence type="ECO:0000313" key="3">
    <source>
        <dbReference type="Proteomes" id="UP000031246"/>
    </source>
</evidence>
<proteinExistence type="predicted"/>
<dbReference type="EMBL" id="JSYN01000004">
    <property type="protein sequence ID" value="KIA95964.1"/>
    <property type="molecule type" value="Genomic_DNA"/>
</dbReference>
<dbReference type="InterPro" id="IPR056442">
    <property type="entry name" value="GINT1_N"/>
</dbReference>
<dbReference type="AlphaFoldDB" id="A0A0C1G794"/>